<comment type="caution">
    <text evidence="7">The sequence shown here is derived from an EMBL/GenBank/DDBJ whole genome shotgun (WGS) entry which is preliminary data.</text>
</comment>
<proteinExistence type="predicted"/>
<sequence>MKKSAARKTDVSPFTLIELLVVIAIIAILAAMLLPALSKAREKAMATQCVNNMKQNMMCIMFYNDDNDEWACYGINVANYLPTASDSGYGAYLGAANKYALAPVMTCPNGRRCWADGYERTNTTPSGGMPNFSYGGNGYYLKENGKILRFTSIKKASGRGILFEIGKPLVESSSSEKLAYGGSKRHRENIAFRHGTDATNIAFADGHVESRRYFAVPSCPPQNNWAYRTYDKEELFADHSEIPDSF</sequence>
<feature type="transmembrane region" description="Helical" evidence="6">
    <location>
        <begin position="16"/>
        <end position="37"/>
    </location>
</feature>
<evidence type="ECO:0000313" key="7">
    <source>
        <dbReference type="EMBL" id="MDQ0291358.1"/>
    </source>
</evidence>
<evidence type="ECO:0000256" key="6">
    <source>
        <dbReference type="SAM" id="Phobius"/>
    </source>
</evidence>
<dbReference type="Proteomes" id="UP001238163">
    <property type="component" value="Unassembled WGS sequence"/>
</dbReference>
<dbReference type="Gene3D" id="3.30.700.10">
    <property type="entry name" value="Glycoprotein, Type 4 Pilin"/>
    <property type="match status" value="1"/>
</dbReference>
<keyword evidence="2" id="KW-0488">Methylation</keyword>
<organism evidence="7 8">
    <name type="scientific">Oligosphaera ethanolica</name>
    <dbReference type="NCBI Taxonomy" id="760260"/>
    <lineage>
        <taxon>Bacteria</taxon>
        <taxon>Pseudomonadati</taxon>
        <taxon>Lentisphaerota</taxon>
        <taxon>Oligosphaeria</taxon>
        <taxon>Oligosphaerales</taxon>
        <taxon>Oligosphaeraceae</taxon>
        <taxon>Oligosphaera</taxon>
    </lineage>
</organism>
<dbReference type="EMBL" id="JAUSVL010000001">
    <property type="protein sequence ID" value="MDQ0291358.1"/>
    <property type="molecule type" value="Genomic_DNA"/>
</dbReference>
<keyword evidence="5 6" id="KW-0472">Membrane</keyword>
<reference evidence="7" key="1">
    <citation type="submission" date="2023-07" db="EMBL/GenBank/DDBJ databases">
        <title>Genomic Encyclopedia of Type Strains, Phase IV (KMG-IV): sequencing the most valuable type-strain genomes for metagenomic binning, comparative biology and taxonomic classification.</title>
        <authorList>
            <person name="Goeker M."/>
        </authorList>
    </citation>
    <scope>NUCLEOTIDE SEQUENCE</scope>
    <source>
        <strain evidence="7">DSM 24202</strain>
    </source>
</reference>
<evidence type="ECO:0000256" key="3">
    <source>
        <dbReference type="ARBA" id="ARBA00022692"/>
    </source>
</evidence>
<accession>A0AAE4AQQ2</accession>
<dbReference type="SUPFAM" id="SSF54523">
    <property type="entry name" value="Pili subunits"/>
    <property type="match status" value="1"/>
</dbReference>
<comment type="subcellular location">
    <subcellularLocation>
        <location evidence="1">Membrane</location>
        <topology evidence="1">Single-pass membrane protein</topology>
    </subcellularLocation>
</comment>
<evidence type="ECO:0000256" key="2">
    <source>
        <dbReference type="ARBA" id="ARBA00022481"/>
    </source>
</evidence>
<dbReference type="PANTHER" id="PTHR30093:SF44">
    <property type="entry name" value="TYPE II SECRETION SYSTEM CORE PROTEIN G"/>
    <property type="match status" value="1"/>
</dbReference>
<keyword evidence="3 6" id="KW-0812">Transmembrane</keyword>
<dbReference type="InterPro" id="IPR045584">
    <property type="entry name" value="Pilin-like"/>
</dbReference>
<dbReference type="GO" id="GO:0016020">
    <property type="term" value="C:membrane"/>
    <property type="evidence" value="ECO:0007669"/>
    <property type="project" value="UniProtKB-SubCell"/>
</dbReference>
<keyword evidence="4 6" id="KW-1133">Transmembrane helix</keyword>
<dbReference type="PANTHER" id="PTHR30093">
    <property type="entry name" value="GENERAL SECRETION PATHWAY PROTEIN G"/>
    <property type="match status" value="1"/>
</dbReference>
<evidence type="ECO:0000256" key="4">
    <source>
        <dbReference type="ARBA" id="ARBA00022989"/>
    </source>
</evidence>
<gene>
    <name evidence="7" type="ORF">J3R75_003465</name>
</gene>
<evidence type="ECO:0000313" key="8">
    <source>
        <dbReference type="Proteomes" id="UP001238163"/>
    </source>
</evidence>
<keyword evidence="8" id="KW-1185">Reference proteome</keyword>
<dbReference type="InterPro" id="IPR012902">
    <property type="entry name" value="N_methyl_site"/>
</dbReference>
<name>A0AAE4AQQ2_9BACT</name>
<protein>
    <submittedName>
        <fullName evidence="7">Prepilin-type N-terminal cleavage/methylation domain-containing protein/prepilin-type processing-associated H-X9-DG protein</fullName>
    </submittedName>
</protein>
<dbReference type="RefSeq" id="WP_307264040.1">
    <property type="nucleotide sequence ID" value="NZ_JAUSVL010000001.1"/>
</dbReference>
<evidence type="ECO:0000256" key="1">
    <source>
        <dbReference type="ARBA" id="ARBA00004167"/>
    </source>
</evidence>
<dbReference type="NCBIfam" id="TIGR02532">
    <property type="entry name" value="IV_pilin_GFxxxE"/>
    <property type="match status" value="1"/>
</dbReference>
<evidence type="ECO:0000256" key="5">
    <source>
        <dbReference type="ARBA" id="ARBA00023136"/>
    </source>
</evidence>
<dbReference type="AlphaFoldDB" id="A0AAE4AQQ2"/>